<comment type="caution">
    <text evidence="3">The sequence shown here is derived from an EMBL/GenBank/DDBJ whole genome shotgun (WGS) entry which is preliminary data.</text>
</comment>
<dbReference type="EMBL" id="JAGSOH010000005">
    <property type="protein sequence ID" value="MBR7825406.1"/>
    <property type="molecule type" value="Genomic_DNA"/>
</dbReference>
<sequence length="152" mass="16613">MALDQSFVGRTYPPTPAYEVGREKIREFAEAIGDPNPVYRDPEAAKALGHPDVVAPPTFPIVISMPAADQVVYDPALGLDWSRVVHGDQRFNHERPMRPGDRVVAVVTVESIKSIAGNDMITLMTEMSTEDGELITVARALLVARAAEEEQS</sequence>
<dbReference type="CDD" id="cd03441">
    <property type="entry name" value="R_hydratase_like"/>
    <property type="match status" value="1"/>
</dbReference>
<proteinExistence type="inferred from homology"/>
<dbReference type="Gene3D" id="3.10.129.10">
    <property type="entry name" value="Hotdog Thioesterase"/>
    <property type="match status" value="1"/>
</dbReference>
<dbReference type="GO" id="GO:0006633">
    <property type="term" value="P:fatty acid biosynthetic process"/>
    <property type="evidence" value="ECO:0007669"/>
    <property type="project" value="TreeGrafter"/>
</dbReference>
<dbReference type="InterPro" id="IPR016709">
    <property type="entry name" value="HadA-like"/>
</dbReference>
<dbReference type="RefSeq" id="WP_212516554.1">
    <property type="nucleotide sequence ID" value="NZ_JAGSOH010000005.1"/>
</dbReference>
<protein>
    <recommendedName>
        <fullName evidence="1">UPF0336 protein KDK95_03735</fullName>
    </recommendedName>
</protein>
<evidence type="ECO:0000256" key="1">
    <source>
        <dbReference type="HAMAP-Rule" id="MF_00799"/>
    </source>
</evidence>
<name>A0A941E5C6_9ACTN</name>
<organism evidence="3 4">
    <name type="scientific">Actinospica acidithermotolerans</name>
    <dbReference type="NCBI Taxonomy" id="2828514"/>
    <lineage>
        <taxon>Bacteria</taxon>
        <taxon>Bacillati</taxon>
        <taxon>Actinomycetota</taxon>
        <taxon>Actinomycetes</taxon>
        <taxon>Catenulisporales</taxon>
        <taxon>Actinospicaceae</taxon>
        <taxon>Actinospica</taxon>
    </lineage>
</organism>
<dbReference type="InterPro" id="IPR029069">
    <property type="entry name" value="HotDog_dom_sf"/>
</dbReference>
<evidence type="ECO:0000313" key="4">
    <source>
        <dbReference type="Proteomes" id="UP000676325"/>
    </source>
</evidence>
<dbReference type="AlphaFoldDB" id="A0A941E5C6"/>
<reference evidence="3" key="1">
    <citation type="submission" date="2021-04" db="EMBL/GenBank/DDBJ databases">
        <title>Genome based classification of Actinospica acidithermotolerans sp. nov., an actinobacterium isolated from an Indonesian hot spring.</title>
        <authorList>
            <person name="Kusuma A.B."/>
            <person name="Putra K.E."/>
            <person name="Nafisah S."/>
            <person name="Loh J."/>
            <person name="Nouioui I."/>
            <person name="Goodfellow M."/>
        </authorList>
    </citation>
    <scope>NUCLEOTIDE SEQUENCE</scope>
    <source>
        <strain evidence="3">MGRD01-02</strain>
    </source>
</reference>
<dbReference type="PANTHER" id="PTHR43437">
    <property type="entry name" value="HYDROXYACYL-THIOESTER DEHYDRATASE TYPE 2, MITOCHONDRIAL-RELATED"/>
    <property type="match status" value="1"/>
</dbReference>
<dbReference type="InterPro" id="IPR039569">
    <property type="entry name" value="FAS1-like_DH_region"/>
</dbReference>
<dbReference type="Proteomes" id="UP000676325">
    <property type="component" value="Unassembled WGS sequence"/>
</dbReference>
<dbReference type="Pfam" id="PF13452">
    <property type="entry name" value="FAS1_DH_region"/>
    <property type="match status" value="1"/>
</dbReference>
<evidence type="ECO:0000259" key="2">
    <source>
        <dbReference type="Pfam" id="PF13452"/>
    </source>
</evidence>
<dbReference type="SUPFAM" id="SSF54637">
    <property type="entry name" value="Thioesterase/thiol ester dehydrase-isomerase"/>
    <property type="match status" value="1"/>
</dbReference>
<feature type="domain" description="FAS1-like dehydratase" evidence="2">
    <location>
        <begin position="6"/>
        <end position="135"/>
    </location>
</feature>
<dbReference type="PANTHER" id="PTHR43437:SF3">
    <property type="entry name" value="HYDROXYACYL-THIOESTER DEHYDRATASE TYPE 2, MITOCHONDRIAL"/>
    <property type="match status" value="1"/>
</dbReference>
<accession>A0A941E5C6</accession>
<dbReference type="HAMAP" id="MF_00799">
    <property type="entry name" value="UPF0336"/>
    <property type="match status" value="1"/>
</dbReference>
<keyword evidence="4" id="KW-1185">Reference proteome</keyword>
<dbReference type="PIRSF" id="PIRSF018072">
    <property type="entry name" value="UCP018072"/>
    <property type="match status" value="1"/>
</dbReference>
<dbReference type="InterPro" id="IPR050965">
    <property type="entry name" value="UPF0336/Enoyl-CoA_hydratase"/>
</dbReference>
<evidence type="ECO:0000313" key="3">
    <source>
        <dbReference type="EMBL" id="MBR7825406.1"/>
    </source>
</evidence>
<comment type="similarity">
    <text evidence="1">Belongs to the UPF0336 family.</text>
</comment>
<gene>
    <name evidence="3" type="ORF">KDK95_03735</name>
</gene>
<dbReference type="GO" id="GO:0019171">
    <property type="term" value="F:(3R)-hydroxyacyl-[acyl-carrier-protein] dehydratase activity"/>
    <property type="evidence" value="ECO:0007669"/>
    <property type="project" value="TreeGrafter"/>
</dbReference>